<dbReference type="Gene3D" id="3.40.50.300">
    <property type="entry name" value="P-loop containing nucleotide triphosphate hydrolases"/>
    <property type="match status" value="1"/>
</dbReference>
<comment type="caution">
    <text evidence="6">The sequence shown here is derived from an EMBL/GenBank/DDBJ whole genome shotgun (WGS) entry which is preliminary data.</text>
</comment>
<dbReference type="RefSeq" id="WP_237345304.1">
    <property type="nucleotide sequence ID" value="NZ_JABWGX010000009.1"/>
</dbReference>
<feature type="region of interest" description="Disordered" evidence="4">
    <location>
        <begin position="246"/>
        <end position="275"/>
    </location>
</feature>
<evidence type="ECO:0000256" key="3">
    <source>
        <dbReference type="ARBA" id="ARBA00022840"/>
    </source>
</evidence>
<protein>
    <submittedName>
        <fullName evidence="6">Branched-chain amino acid transport system ATP-binding protein</fullName>
    </submittedName>
</protein>
<dbReference type="Proteomes" id="UP001241747">
    <property type="component" value="Unassembled WGS sequence"/>
</dbReference>
<dbReference type="PANTHER" id="PTHR45772:SF9">
    <property type="entry name" value="CONSERVED COMPONENT OF ABC TRANSPORTER FOR NATURAL AMINO ACIDS"/>
    <property type="match status" value="1"/>
</dbReference>
<dbReference type="SUPFAM" id="SSF52540">
    <property type="entry name" value="P-loop containing nucleoside triphosphate hydrolases"/>
    <property type="match status" value="1"/>
</dbReference>
<keyword evidence="2" id="KW-0547">Nucleotide-binding</keyword>
<dbReference type="GO" id="GO:0005524">
    <property type="term" value="F:ATP binding"/>
    <property type="evidence" value="ECO:0007669"/>
    <property type="project" value="UniProtKB-KW"/>
</dbReference>
<keyword evidence="7" id="KW-1185">Reference proteome</keyword>
<keyword evidence="3 6" id="KW-0067">ATP-binding</keyword>
<dbReference type="PANTHER" id="PTHR45772">
    <property type="entry name" value="CONSERVED COMPONENT OF ABC TRANSPORTER FOR NATURAL AMINO ACIDS-RELATED"/>
    <property type="match status" value="1"/>
</dbReference>
<dbReference type="Pfam" id="PF00005">
    <property type="entry name" value="ABC_tran"/>
    <property type="match status" value="1"/>
</dbReference>
<evidence type="ECO:0000256" key="4">
    <source>
        <dbReference type="SAM" id="MobiDB-lite"/>
    </source>
</evidence>
<accession>A0ABU0LHK8</accession>
<sequence>MTPILETRKLNKSFGAVTAAKDLNVKIGKGEIVGVIGANGAGKTTFINMVTGYLPPTSGEILMDGRPILGLAPRAITRSGLARSFQVAQLFPELTVLDNLVIALAAAESPHPSFLKPLHTKARVAKAEEILGEFKVGAYRDARVTAVPQGSRKLIDIAMAMIGNPKMLLLDEPTSGVSVDEKGDLMDTVMAAVHHHGLTVLFVEHDMDVVRRYVSRILAFYSGEIIADGPPDAVLADARVRELVTGHSDHKGAEQKGADHKSAEHAAAQQGSSVA</sequence>
<evidence type="ECO:0000313" key="7">
    <source>
        <dbReference type="Proteomes" id="UP001241747"/>
    </source>
</evidence>
<feature type="domain" description="ABC transporter" evidence="5">
    <location>
        <begin position="5"/>
        <end position="247"/>
    </location>
</feature>
<keyword evidence="1" id="KW-0813">Transport</keyword>
<dbReference type="SMART" id="SM00382">
    <property type="entry name" value="AAA"/>
    <property type="match status" value="1"/>
</dbReference>
<dbReference type="InterPro" id="IPR003593">
    <property type="entry name" value="AAA+_ATPase"/>
</dbReference>
<dbReference type="InterPro" id="IPR051120">
    <property type="entry name" value="ABC_AA/LPS_Transport"/>
</dbReference>
<organism evidence="6 7">
    <name type="scientific">Xanthobacter agilis</name>
    <dbReference type="NCBI Taxonomy" id="47492"/>
    <lineage>
        <taxon>Bacteria</taxon>
        <taxon>Pseudomonadati</taxon>
        <taxon>Pseudomonadota</taxon>
        <taxon>Alphaproteobacteria</taxon>
        <taxon>Hyphomicrobiales</taxon>
        <taxon>Xanthobacteraceae</taxon>
        <taxon>Xanthobacter</taxon>
    </lineage>
</organism>
<dbReference type="CDD" id="cd03219">
    <property type="entry name" value="ABC_Mj1267_LivG_branched"/>
    <property type="match status" value="1"/>
</dbReference>
<dbReference type="PROSITE" id="PS50893">
    <property type="entry name" value="ABC_TRANSPORTER_2"/>
    <property type="match status" value="1"/>
</dbReference>
<dbReference type="InterPro" id="IPR027417">
    <property type="entry name" value="P-loop_NTPase"/>
</dbReference>
<gene>
    <name evidence="6" type="ORF">QOZ94_003448</name>
</gene>
<evidence type="ECO:0000259" key="5">
    <source>
        <dbReference type="PROSITE" id="PS50893"/>
    </source>
</evidence>
<evidence type="ECO:0000313" key="6">
    <source>
        <dbReference type="EMBL" id="MDQ0506634.1"/>
    </source>
</evidence>
<name>A0ABU0LHK8_XANAG</name>
<proteinExistence type="predicted"/>
<dbReference type="EMBL" id="JAUSVY010000009">
    <property type="protein sequence ID" value="MDQ0506634.1"/>
    <property type="molecule type" value="Genomic_DNA"/>
</dbReference>
<evidence type="ECO:0000256" key="2">
    <source>
        <dbReference type="ARBA" id="ARBA00022741"/>
    </source>
</evidence>
<reference evidence="6 7" key="1">
    <citation type="submission" date="2023-07" db="EMBL/GenBank/DDBJ databases">
        <title>Genomic Encyclopedia of Type Strains, Phase IV (KMG-IV): sequencing the most valuable type-strain genomes for metagenomic binning, comparative biology and taxonomic classification.</title>
        <authorList>
            <person name="Goeker M."/>
        </authorList>
    </citation>
    <scope>NUCLEOTIDE SEQUENCE [LARGE SCALE GENOMIC DNA]</scope>
    <source>
        <strain evidence="6 7">DSM 3770</strain>
    </source>
</reference>
<feature type="compositionally biased region" description="Basic and acidic residues" evidence="4">
    <location>
        <begin position="246"/>
        <end position="264"/>
    </location>
</feature>
<dbReference type="InterPro" id="IPR003439">
    <property type="entry name" value="ABC_transporter-like_ATP-bd"/>
</dbReference>
<evidence type="ECO:0000256" key="1">
    <source>
        <dbReference type="ARBA" id="ARBA00022448"/>
    </source>
</evidence>